<dbReference type="SUPFAM" id="SSF56112">
    <property type="entry name" value="Protein kinase-like (PK-like)"/>
    <property type="match status" value="1"/>
</dbReference>
<feature type="domain" description="Protein kinase" evidence="1">
    <location>
        <begin position="18"/>
        <end position="287"/>
    </location>
</feature>
<evidence type="ECO:0000313" key="3">
    <source>
        <dbReference type="Proteomes" id="UP001470230"/>
    </source>
</evidence>
<name>A0ABR2JE69_9EUKA</name>
<evidence type="ECO:0000313" key="2">
    <source>
        <dbReference type="EMBL" id="KAK8876245.1"/>
    </source>
</evidence>
<comment type="caution">
    <text evidence="2">The sequence shown here is derived from an EMBL/GenBank/DDBJ whole genome shotgun (WGS) entry which is preliminary data.</text>
</comment>
<sequence>MCQMQSHISDYFLDSNDFENVKDMKIDSFNIIKTRNGHPNEKYMFHVLKYEQSYNNLKTYFSSIETRIPLNDPTILPLTGFSYNDEKFSIIEPYMENGSLEKLINECAKGVDVPNFETTRSIIIFGIAAGMAYLHQNNIIHQNLNCQNILLDSEMHPKIGGFKPNRYLYNREKLIDVMLPPRIVFSISPEMFKEEAITNRTDVYSYSIILYQLFKFQYPCDKNILRKFSLYMIEKDVTKGKRMEINEDEIPNKWADLIRQCWQNEQYERPRFIEIVKKLMDKKDEFFNDPKINQEELSRYIDTVTRGLDFTRL</sequence>
<evidence type="ECO:0000259" key="1">
    <source>
        <dbReference type="PROSITE" id="PS50011"/>
    </source>
</evidence>
<dbReference type="Pfam" id="PF07714">
    <property type="entry name" value="PK_Tyr_Ser-Thr"/>
    <property type="match status" value="1"/>
</dbReference>
<dbReference type="InterPro" id="IPR001245">
    <property type="entry name" value="Ser-Thr/Tyr_kinase_cat_dom"/>
</dbReference>
<dbReference type="Gene3D" id="1.10.510.10">
    <property type="entry name" value="Transferase(Phosphotransferase) domain 1"/>
    <property type="match status" value="1"/>
</dbReference>
<protein>
    <recommendedName>
        <fullName evidence="1">Protein kinase domain-containing protein</fullName>
    </recommendedName>
</protein>
<dbReference type="Proteomes" id="UP001470230">
    <property type="component" value="Unassembled WGS sequence"/>
</dbReference>
<proteinExistence type="predicted"/>
<dbReference type="EMBL" id="JAPFFF010000012">
    <property type="protein sequence ID" value="KAK8876245.1"/>
    <property type="molecule type" value="Genomic_DNA"/>
</dbReference>
<gene>
    <name evidence="2" type="ORF">M9Y10_006440</name>
</gene>
<organism evidence="2 3">
    <name type="scientific">Tritrichomonas musculus</name>
    <dbReference type="NCBI Taxonomy" id="1915356"/>
    <lineage>
        <taxon>Eukaryota</taxon>
        <taxon>Metamonada</taxon>
        <taxon>Parabasalia</taxon>
        <taxon>Tritrichomonadida</taxon>
        <taxon>Tritrichomonadidae</taxon>
        <taxon>Tritrichomonas</taxon>
    </lineage>
</organism>
<dbReference type="InterPro" id="IPR051681">
    <property type="entry name" value="Ser/Thr_Kinases-Pseudokinases"/>
</dbReference>
<dbReference type="PANTHER" id="PTHR44329">
    <property type="entry name" value="SERINE/THREONINE-PROTEIN KINASE TNNI3K-RELATED"/>
    <property type="match status" value="1"/>
</dbReference>
<reference evidence="2 3" key="1">
    <citation type="submission" date="2024-04" db="EMBL/GenBank/DDBJ databases">
        <title>Tritrichomonas musculus Genome.</title>
        <authorList>
            <person name="Alves-Ferreira E."/>
            <person name="Grigg M."/>
            <person name="Lorenzi H."/>
            <person name="Galac M."/>
        </authorList>
    </citation>
    <scope>NUCLEOTIDE SEQUENCE [LARGE SCALE GENOMIC DNA]</scope>
    <source>
        <strain evidence="2 3">EAF2021</strain>
    </source>
</reference>
<keyword evidence="3" id="KW-1185">Reference proteome</keyword>
<dbReference type="PANTHER" id="PTHR44329:SF214">
    <property type="entry name" value="PROTEIN KINASE DOMAIN-CONTAINING PROTEIN"/>
    <property type="match status" value="1"/>
</dbReference>
<dbReference type="InterPro" id="IPR000719">
    <property type="entry name" value="Prot_kinase_dom"/>
</dbReference>
<accession>A0ABR2JE69</accession>
<dbReference type="PROSITE" id="PS50011">
    <property type="entry name" value="PROTEIN_KINASE_DOM"/>
    <property type="match status" value="1"/>
</dbReference>
<dbReference type="InterPro" id="IPR011009">
    <property type="entry name" value="Kinase-like_dom_sf"/>
</dbReference>